<proteinExistence type="predicted"/>
<evidence type="ECO:0000313" key="3">
    <source>
        <dbReference type="EnsemblMetazoa" id="GAUT022332-PA"/>
    </source>
</evidence>
<evidence type="ECO:0000313" key="4">
    <source>
        <dbReference type="Proteomes" id="UP000078200"/>
    </source>
</evidence>
<dbReference type="EnsemblMetazoa" id="GAUT022332-RA">
    <property type="protein sequence ID" value="GAUT022332-PA"/>
    <property type="gene ID" value="GAUT022332"/>
</dbReference>
<feature type="domain" description="EF hand associated type-2" evidence="2">
    <location>
        <begin position="89"/>
        <end position="132"/>
    </location>
</feature>
<feature type="region of interest" description="Disordered" evidence="1">
    <location>
        <begin position="43"/>
        <end position="62"/>
    </location>
</feature>
<reference evidence="3" key="1">
    <citation type="submission" date="2020-05" db="UniProtKB">
        <authorList>
            <consortium name="EnsemblMetazoa"/>
        </authorList>
    </citation>
    <scope>IDENTIFICATION</scope>
    <source>
        <strain evidence="3">TTRI</strain>
    </source>
</reference>
<dbReference type="VEuPathDB" id="VectorBase:GAUT022332"/>
<dbReference type="InterPro" id="IPR013567">
    <property type="entry name" value="EF_hand_assoc_2"/>
</dbReference>
<dbReference type="AlphaFoldDB" id="A0A1A9V118"/>
<accession>A0A1A9V118</accession>
<keyword evidence="4" id="KW-1185">Reference proteome</keyword>
<dbReference type="Pfam" id="PF08356">
    <property type="entry name" value="EF_assoc_2"/>
    <property type="match status" value="1"/>
</dbReference>
<dbReference type="STRING" id="7395.A0A1A9V118"/>
<evidence type="ECO:0000259" key="2">
    <source>
        <dbReference type="Pfam" id="PF08356"/>
    </source>
</evidence>
<sequence length="181" mass="20760">MLKERDTGLNKLNDPFKLMTNFNYGGEQLLDKLRSDSSGKSIIRATTDSPLSPPHSMDSSSNNASILKAKKRNLINAGQRLVAKSNVLNTRGRNETTLAVLRRFGYDEQSEVCKDYLWLSLKIPQNYHIEVNNFWWHYLNAMIKIRWRFIASLSQEHRMIFSTCPSLSSIFIAVYCLDNPG</sequence>
<evidence type="ECO:0000256" key="1">
    <source>
        <dbReference type="SAM" id="MobiDB-lite"/>
    </source>
</evidence>
<organism evidence="3 4">
    <name type="scientific">Glossina austeni</name>
    <name type="common">Savannah tsetse fly</name>
    <dbReference type="NCBI Taxonomy" id="7395"/>
    <lineage>
        <taxon>Eukaryota</taxon>
        <taxon>Metazoa</taxon>
        <taxon>Ecdysozoa</taxon>
        <taxon>Arthropoda</taxon>
        <taxon>Hexapoda</taxon>
        <taxon>Insecta</taxon>
        <taxon>Pterygota</taxon>
        <taxon>Neoptera</taxon>
        <taxon>Endopterygota</taxon>
        <taxon>Diptera</taxon>
        <taxon>Brachycera</taxon>
        <taxon>Muscomorpha</taxon>
        <taxon>Hippoboscoidea</taxon>
        <taxon>Glossinidae</taxon>
        <taxon>Glossina</taxon>
    </lineage>
</organism>
<name>A0A1A9V118_GLOAU</name>
<dbReference type="Proteomes" id="UP000078200">
    <property type="component" value="Unassembled WGS sequence"/>
</dbReference>
<protein>
    <submittedName>
        <fullName evidence="3">EF_assoc_2 domain-containing protein</fullName>
    </submittedName>
</protein>